<evidence type="ECO:0000256" key="6">
    <source>
        <dbReference type="SAM" id="MobiDB-lite"/>
    </source>
</evidence>
<evidence type="ECO:0000256" key="3">
    <source>
        <dbReference type="ARBA" id="ARBA00022692"/>
    </source>
</evidence>
<feature type="transmembrane region" description="Helical" evidence="7">
    <location>
        <begin position="93"/>
        <end position="113"/>
    </location>
</feature>
<proteinExistence type="predicted"/>
<sequence>MHKSEASVNGAEAGSPVQEEQILALVGSQAPEDVRAAAADALISTDVQLDRRMILPTVALTFTYLAQQMILITYGSILGYINADVGPFKTYTWMAASWSMACAIFLPIAGPLGDILGRRYFFIAGNTIGIIAGIVAATAQSVQVVVVGTTLSGMAAAFQQLAIAAASEIYPNKYRGFVQALLENVPMAFNAAGSLIAHRLVETRNWRYVFYIYVIFCGCAMIFTALFYHPPLPHKEQTRLQLAKNIDWIGAGIWMAGLTSFLLGISWAGGQFAWKSVAVILPMILGVLLLVGLGFWEVLVSKSSKNPIFPPHIFKNVRGFTNLLVTVTILSMPLYAMASVWPAEIGAIFTSDPIKIGVYGLPWGIGSSFGSLMTGLLLHYVPRVNWLFTALVALQAIFISLLATITPSSIKPALAFSFLGGAANLGAQLTGIVMVQFSTGDRNIGLATGLLACARSVGGAIAVSIYNTIVQSRMQIEWPKRLAEATLPLGLPESSLPLLLGALASDNQTAIASVPGVDPEILAAAAEARRYSFAASFRVVFYLVAGLGSFAVVLAATTRDISQFMTRHVAVDLNKGKHPRTADKAAGQVEHVEGKES</sequence>
<feature type="transmembrane region" description="Helical" evidence="7">
    <location>
        <begin position="277"/>
        <end position="299"/>
    </location>
</feature>
<evidence type="ECO:0000313" key="9">
    <source>
        <dbReference type="EMBL" id="RMJ04801.1"/>
    </source>
</evidence>
<feature type="transmembrane region" description="Helical" evidence="7">
    <location>
        <begin position="120"/>
        <end position="139"/>
    </location>
</feature>
<dbReference type="PANTHER" id="PTHR23501">
    <property type="entry name" value="MAJOR FACILITATOR SUPERFAMILY"/>
    <property type="match status" value="1"/>
</dbReference>
<organism evidence="9 10">
    <name type="scientific">Fusarium kuroshium</name>
    <dbReference type="NCBI Taxonomy" id="2010991"/>
    <lineage>
        <taxon>Eukaryota</taxon>
        <taxon>Fungi</taxon>
        <taxon>Dikarya</taxon>
        <taxon>Ascomycota</taxon>
        <taxon>Pezizomycotina</taxon>
        <taxon>Sordariomycetes</taxon>
        <taxon>Hypocreomycetidae</taxon>
        <taxon>Hypocreales</taxon>
        <taxon>Nectriaceae</taxon>
        <taxon>Fusarium</taxon>
        <taxon>Fusarium solani species complex</taxon>
    </lineage>
</organism>
<feature type="transmembrane region" description="Helical" evidence="7">
    <location>
        <begin position="413"/>
        <end position="438"/>
    </location>
</feature>
<comment type="subcellular location">
    <subcellularLocation>
        <location evidence="1">Membrane</location>
        <topology evidence="1">Multi-pass membrane protein</topology>
    </subcellularLocation>
</comment>
<feature type="transmembrane region" description="Helical" evidence="7">
    <location>
        <begin position="386"/>
        <end position="406"/>
    </location>
</feature>
<dbReference type="AlphaFoldDB" id="A0A3M2RHL7"/>
<dbReference type="InterPro" id="IPR053791">
    <property type="entry name" value="MFS_Tri12-like"/>
</dbReference>
<dbReference type="SUPFAM" id="SSF103473">
    <property type="entry name" value="MFS general substrate transporter"/>
    <property type="match status" value="1"/>
</dbReference>
<keyword evidence="4 7" id="KW-1133">Transmembrane helix</keyword>
<evidence type="ECO:0000313" key="10">
    <source>
        <dbReference type="Proteomes" id="UP000277212"/>
    </source>
</evidence>
<feature type="transmembrane region" description="Helical" evidence="7">
    <location>
        <begin position="248"/>
        <end position="270"/>
    </location>
</feature>
<dbReference type="Proteomes" id="UP000277212">
    <property type="component" value="Unassembled WGS sequence"/>
</dbReference>
<gene>
    <name evidence="9" type="ORF">CDV36_014527</name>
</gene>
<feature type="transmembrane region" description="Helical" evidence="7">
    <location>
        <begin position="358"/>
        <end position="380"/>
    </location>
</feature>
<keyword evidence="5 7" id="KW-0472">Membrane</keyword>
<dbReference type="STRING" id="2010991.A0A3M2RHL7"/>
<dbReference type="GO" id="GO:0022857">
    <property type="term" value="F:transmembrane transporter activity"/>
    <property type="evidence" value="ECO:0007669"/>
    <property type="project" value="InterPro"/>
</dbReference>
<evidence type="ECO:0000256" key="2">
    <source>
        <dbReference type="ARBA" id="ARBA00022448"/>
    </source>
</evidence>
<keyword evidence="3 7" id="KW-0812">Transmembrane</keyword>
<dbReference type="Gene3D" id="1.20.1250.20">
    <property type="entry name" value="MFS general substrate transporter like domains"/>
    <property type="match status" value="2"/>
</dbReference>
<feature type="transmembrane region" description="Helical" evidence="7">
    <location>
        <begin position="58"/>
        <end position="81"/>
    </location>
</feature>
<keyword evidence="2" id="KW-0813">Transport</keyword>
<dbReference type="InterPro" id="IPR010573">
    <property type="entry name" value="MFS_Str1/Tri12-like"/>
</dbReference>
<feature type="transmembrane region" description="Helical" evidence="7">
    <location>
        <begin position="145"/>
        <end position="166"/>
    </location>
</feature>
<feature type="transmembrane region" description="Helical" evidence="7">
    <location>
        <begin position="444"/>
        <end position="466"/>
    </location>
</feature>
<dbReference type="InterPro" id="IPR036259">
    <property type="entry name" value="MFS_trans_sf"/>
</dbReference>
<feature type="domain" description="Major facilitator superfamily (MFS) profile" evidence="8">
    <location>
        <begin position="54"/>
        <end position="563"/>
    </location>
</feature>
<dbReference type="InterPro" id="IPR020846">
    <property type="entry name" value="MFS_dom"/>
</dbReference>
<accession>A0A3M2RHL7</accession>
<dbReference type="PANTHER" id="PTHR23501:SF109">
    <property type="entry name" value="MAJOR FACILITATOR SUPERFAMILY (MFS) PROFILE DOMAIN-CONTAINING PROTEIN-RELATED"/>
    <property type="match status" value="1"/>
</dbReference>
<evidence type="ECO:0000256" key="1">
    <source>
        <dbReference type="ARBA" id="ARBA00004141"/>
    </source>
</evidence>
<feature type="transmembrane region" description="Helical" evidence="7">
    <location>
        <begin position="208"/>
        <end position="228"/>
    </location>
</feature>
<evidence type="ECO:0000256" key="5">
    <source>
        <dbReference type="ARBA" id="ARBA00023136"/>
    </source>
</evidence>
<dbReference type="CDD" id="cd06179">
    <property type="entry name" value="MFS_TRI12_like"/>
    <property type="match status" value="1"/>
</dbReference>
<evidence type="ECO:0000259" key="8">
    <source>
        <dbReference type="PROSITE" id="PS50850"/>
    </source>
</evidence>
<keyword evidence="10" id="KW-1185">Reference proteome</keyword>
<feature type="region of interest" description="Disordered" evidence="6">
    <location>
        <begin position="575"/>
        <end position="597"/>
    </location>
</feature>
<dbReference type="GO" id="GO:0005886">
    <property type="term" value="C:plasma membrane"/>
    <property type="evidence" value="ECO:0007669"/>
    <property type="project" value="TreeGrafter"/>
</dbReference>
<dbReference type="OrthoDB" id="4161376at2759"/>
<evidence type="ECO:0000256" key="4">
    <source>
        <dbReference type="ARBA" id="ARBA00022989"/>
    </source>
</evidence>
<dbReference type="EMBL" id="NKUJ01000467">
    <property type="protein sequence ID" value="RMJ04801.1"/>
    <property type="molecule type" value="Genomic_DNA"/>
</dbReference>
<protein>
    <recommendedName>
        <fullName evidence="8">Major facilitator superfamily (MFS) profile domain-containing protein</fullName>
    </recommendedName>
</protein>
<dbReference type="Pfam" id="PF06609">
    <property type="entry name" value="TRI12"/>
    <property type="match status" value="1"/>
</dbReference>
<reference evidence="9 10" key="1">
    <citation type="submission" date="2017-06" db="EMBL/GenBank/DDBJ databases">
        <title>Comparative genomic analysis of Ambrosia Fusariam Clade fungi.</title>
        <authorList>
            <person name="Stajich J.E."/>
            <person name="Carrillo J."/>
            <person name="Kijimoto T."/>
            <person name="Eskalen A."/>
            <person name="O'Donnell K."/>
            <person name="Kasson M."/>
        </authorList>
    </citation>
    <scope>NUCLEOTIDE SEQUENCE [LARGE SCALE GENOMIC DNA]</scope>
    <source>
        <strain evidence="9">UCR3666</strain>
    </source>
</reference>
<dbReference type="PROSITE" id="PS50850">
    <property type="entry name" value="MFS"/>
    <property type="match status" value="1"/>
</dbReference>
<name>A0A3M2RHL7_9HYPO</name>
<feature type="transmembrane region" description="Helical" evidence="7">
    <location>
        <begin position="539"/>
        <end position="557"/>
    </location>
</feature>
<evidence type="ECO:0000256" key="7">
    <source>
        <dbReference type="SAM" id="Phobius"/>
    </source>
</evidence>
<comment type="caution">
    <text evidence="9">The sequence shown here is derived from an EMBL/GenBank/DDBJ whole genome shotgun (WGS) entry which is preliminary data.</text>
</comment>
<feature type="transmembrane region" description="Helical" evidence="7">
    <location>
        <begin position="319"/>
        <end position="338"/>
    </location>
</feature>